<proteinExistence type="predicted"/>
<dbReference type="AlphaFoldDB" id="A0A3N4HDY4"/>
<evidence type="ECO:0000313" key="1">
    <source>
        <dbReference type="EMBL" id="RPA71208.1"/>
    </source>
</evidence>
<keyword evidence="2" id="KW-1185">Reference proteome</keyword>
<name>A0A3N4HDY4_ASCIM</name>
<organism evidence="1 2">
    <name type="scientific">Ascobolus immersus RN42</name>
    <dbReference type="NCBI Taxonomy" id="1160509"/>
    <lineage>
        <taxon>Eukaryota</taxon>
        <taxon>Fungi</taxon>
        <taxon>Dikarya</taxon>
        <taxon>Ascomycota</taxon>
        <taxon>Pezizomycotina</taxon>
        <taxon>Pezizomycetes</taxon>
        <taxon>Pezizales</taxon>
        <taxon>Ascobolaceae</taxon>
        <taxon>Ascobolus</taxon>
    </lineage>
</organism>
<reference evidence="1 2" key="1">
    <citation type="journal article" date="2018" name="Nat. Ecol. Evol.">
        <title>Pezizomycetes genomes reveal the molecular basis of ectomycorrhizal truffle lifestyle.</title>
        <authorList>
            <person name="Murat C."/>
            <person name="Payen T."/>
            <person name="Noel B."/>
            <person name="Kuo A."/>
            <person name="Morin E."/>
            <person name="Chen J."/>
            <person name="Kohler A."/>
            <person name="Krizsan K."/>
            <person name="Balestrini R."/>
            <person name="Da Silva C."/>
            <person name="Montanini B."/>
            <person name="Hainaut M."/>
            <person name="Levati E."/>
            <person name="Barry K.W."/>
            <person name="Belfiori B."/>
            <person name="Cichocki N."/>
            <person name="Clum A."/>
            <person name="Dockter R.B."/>
            <person name="Fauchery L."/>
            <person name="Guy J."/>
            <person name="Iotti M."/>
            <person name="Le Tacon F."/>
            <person name="Lindquist E.A."/>
            <person name="Lipzen A."/>
            <person name="Malagnac F."/>
            <person name="Mello A."/>
            <person name="Molinier V."/>
            <person name="Miyauchi S."/>
            <person name="Poulain J."/>
            <person name="Riccioni C."/>
            <person name="Rubini A."/>
            <person name="Sitrit Y."/>
            <person name="Splivallo R."/>
            <person name="Traeger S."/>
            <person name="Wang M."/>
            <person name="Zifcakova L."/>
            <person name="Wipf D."/>
            <person name="Zambonelli A."/>
            <person name="Paolocci F."/>
            <person name="Nowrousian M."/>
            <person name="Ottonello S."/>
            <person name="Baldrian P."/>
            <person name="Spatafora J.W."/>
            <person name="Henrissat B."/>
            <person name="Nagy L.G."/>
            <person name="Aury J.M."/>
            <person name="Wincker P."/>
            <person name="Grigoriev I.V."/>
            <person name="Bonfante P."/>
            <person name="Martin F.M."/>
        </authorList>
    </citation>
    <scope>NUCLEOTIDE SEQUENCE [LARGE SCALE GENOMIC DNA]</scope>
    <source>
        <strain evidence="1 2">RN42</strain>
    </source>
</reference>
<dbReference type="EMBL" id="ML119958">
    <property type="protein sequence ID" value="RPA71208.1"/>
    <property type="molecule type" value="Genomic_DNA"/>
</dbReference>
<accession>A0A3N4HDY4</accession>
<protein>
    <submittedName>
        <fullName evidence="1">Uncharacterized protein</fullName>
    </submittedName>
</protein>
<sequence>MDPQNDQTPTQASTWKPMDPSCRLSVRREVKAAFKAEFATNLAYCKDIRVSVNPGHIVIITPRMLTLTDLSLPTSFQGYTLSVRYDRDGRDVDPSEDMIFTSELKHIEESPMPVHLREAREEVQEKVDLLLLEGTGGFMGGAYVGVYEWKGEPVVAVAWMNWETEGRVKEELDGKRTGGGVLVRVVRSQVVPVPYQ</sequence>
<evidence type="ECO:0000313" key="2">
    <source>
        <dbReference type="Proteomes" id="UP000275078"/>
    </source>
</evidence>
<dbReference type="Proteomes" id="UP000275078">
    <property type="component" value="Unassembled WGS sequence"/>
</dbReference>
<gene>
    <name evidence="1" type="ORF">BJ508DRAFT_103595</name>
</gene>